<sequence>MKQINLLITIFLCINFGFSQTVKKIINGTEFKIITVTINENEQTEFIELYRNNNKLLTHILSNFDGDCSSENIELGEYEIKDSKLIFYSYWASGDRMMKNIYPYGFRKQIYLVNEKGFVSLESSKLYIETYVDEWNEHKGMKFLKIKPKTDSETELMNDYISKAEKMYFGNFVFGDHKNILENEVRKKIGETIIENTKYWKEVYGENCRM</sequence>
<accession>A0ABP6UWC0</accession>
<name>A0ABP6UWC0_9FLAO</name>
<dbReference type="Proteomes" id="UP001500459">
    <property type="component" value="Unassembled WGS sequence"/>
</dbReference>
<organism evidence="1 2">
    <name type="scientific">Aquimarina addita</name>
    <dbReference type="NCBI Taxonomy" id="870485"/>
    <lineage>
        <taxon>Bacteria</taxon>
        <taxon>Pseudomonadati</taxon>
        <taxon>Bacteroidota</taxon>
        <taxon>Flavobacteriia</taxon>
        <taxon>Flavobacteriales</taxon>
        <taxon>Flavobacteriaceae</taxon>
        <taxon>Aquimarina</taxon>
    </lineage>
</organism>
<evidence type="ECO:0000313" key="2">
    <source>
        <dbReference type="Proteomes" id="UP001500459"/>
    </source>
</evidence>
<comment type="caution">
    <text evidence="1">The sequence shown here is derived from an EMBL/GenBank/DDBJ whole genome shotgun (WGS) entry which is preliminary data.</text>
</comment>
<evidence type="ECO:0008006" key="3">
    <source>
        <dbReference type="Google" id="ProtNLM"/>
    </source>
</evidence>
<evidence type="ECO:0000313" key="1">
    <source>
        <dbReference type="EMBL" id="GAA3521685.1"/>
    </source>
</evidence>
<reference evidence="2" key="1">
    <citation type="journal article" date="2019" name="Int. J. Syst. Evol. Microbiol.">
        <title>The Global Catalogue of Microorganisms (GCM) 10K type strain sequencing project: providing services to taxonomists for standard genome sequencing and annotation.</title>
        <authorList>
            <consortium name="The Broad Institute Genomics Platform"/>
            <consortium name="The Broad Institute Genome Sequencing Center for Infectious Disease"/>
            <person name="Wu L."/>
            <person name="Ma J."/>
        </authorList>
    </citation>
    <scope>NUCLEOTIDE SEQUENCE [LARGE SCALE GENOMIC DNA]</scope>
    <source>
        <strain evidence="2">JCM 17106</strain>
    </source>
</reference>
<proteinExistence type="predicted"/>
<keyword evidence="2" id="KW-1185">Reference proteome</keyword>
<dbReference type="RefSeq" id="WP_344930536.1">
    <property type="nucleotide sequence ID" value="NZ_BAABCW010000026.1"/>
</dbReference>
<dbReference type="EMBL" id="BAABCW010000026">
    <property type="protein sequence ID" value="GAA3521685.1"/>
    <property type="molecule type" value="Genomic_DNA"/>
</dbReference>
<protein>
    <recommendedName>
        <fullName evidence="3">GLPGLI family protein</fullName>
    </recommendedName>
</protein>
<gene>
    <name evidence="1" type="ORF">GCM10022393_40140</name>
</gene>